<dbReference type="STRING" id="444597.BST26_21145"/>
<accession>A0A1X0CPA9</accession>
<proteinExistence type="predicted"/>
<protein>
    <recommendedName>
        <fullName evidence="3">DUF3349 domain-containing protein</fullName>
    </recommendedName>
</protein>
<organism evidence="1 2">
    <name type="scientific">Mycolicibacterium insubricum</name>
    <dbReference type="NCBI Taxonomy" id="444597"/>
    <lineage>
        <taxon>Bacteria</taxon>
        <taxon>Bacillati</taxon>
        <taxon>Actinomycetota</taxon>
        <taxon>Actinomycetes</taxon>
        <taxon>Mycobacteriales</taxon>
        <taxon>Mycobacteriaceae</taxon>
        <taxon>Mycolicibacterium</taxon>
    </lineage>
</organism>
<name>A0A1X0CPA9_9MYCO</name>
<dbReference type="AlphaFoldDB" id="A0A1X0CPA9"/>
<sequence>MNDFLNRVVAWLRAGYPDGVPRNDYLPLFALLRRQLTVEEVKFIAEQLASRPGEFDDIDIGSEILAVIDDLPDPVDVERVRERLIARGWPLDEPHNSSVDGNLE</sequence>
<reference evidence="1 2" key="1">
    <citation type="submission" date="2016-12" db="EMBL/GenBank/DDBJ databases">
        <title>The new phylogeny of genus Mycobacterium.</title>
        <authorList>
            <person name="Tortoli E."/>
            <person name="Trovato A."/>
            <person name="Cirillo D.M."/>
        </authorList>
    </citation>
    <scope>NUCLEOTIDE SEQUENCE [LARGE SCALE GENOMIC DNA]</scope>
    <source>
        <strain evidence="1 2">DSM 45130</strain>
    </source>
</reference>
<evidence type="ECO:0000313" key="2">
    <source>
        <dbReference type="Proteomes" id="UP000192801"/>
    </source>
</evidence>
<dbReference type="InterPro" id="IPR021784">
    <property type="entry name" value="DUF3349"/>
</dbReference>
<dbReference type="Pfam" id="PF11829">
    <property type="entry name" value="DUF3349"/>
    <property type="match status" value="1"/>
</dbReference>
<dbReference type="EMBL" id="MVHS01000098">
    <property type="protein sequence ID" value="ORA61829.1"/>
    <property type="molecule type" value="Genomic_DNA"/>
</dbReference>
<keyword evidence="2" id="KW-1185">Reference proteome</keyword>
<gene>
    <name evidence="1" type="ORF">BST26_21145</name>
</gene>
<comment type="caution">
    <text evidence="1">The sequence shown here is derived from an EMBL/GenBank/DDBJ whole genome shotgun (WGS) entry which is preliminary data.</text>
</comment>
<dbReference type="RefSeq" id="WP_083033925.1">
    <property type="nucleotide sequence ID" value="NZ_AP022618.1"/>
</dbReference>
<evidence type="ECO:0008006" key="3">
    <source>
        <dbReference type="Google" id="ProtNLM"/>
    </source>
</evidence>
<dbReference type="InterPro" id="IPR044918">
    <property type="entry name" value="DUF3349_helical"/>
</dbReference>
<dbReference type="OrthoDB" id="4350726at2"/>
<dbReference type="Gene3D" id="1.10.150.430">
    <property type="entry name" value="DUF3349, helical bundle"/>
    <property type="match status" value="1"/>
</dbReference>
<evidence type="ECO:0000313" key="1">
    <source>
        <dbReference type="EMBL" id="ORA61829.1"/>
    </source>
</evidence>
<dbReference type="Proteomes" id="UP000192801">
    <property type="component" value="Unassembled WGS sequence"/>
</dbReference>